<evidence type="ECO:0000313" key="3">
    <source>
        <dbReference type="Proteomes" id="UP000324222"/>
    </source>
</evidence>
<feature type="transmembrane region" description="Helical" evidence="1">
    <location>
        <begin position="6"/>
        <end position="27"/>
    </location>
</feature>
<dbReference type="AlphaFoldDB" id="A0A5B7DI86"/>
<organism evidence="2 3">
    <name type="scientific">Portunus trituberculatus</name>
    <name type="common">Swimming crab</name>
    <name type="synonym">Neptunus trituberculatus</name>
    <dbReference type="NCBI Taxonomy" id="210409"/>
    <lineage>
        <taxon>Eukaryota</taxon>
        <taxon>Metazoa</taxon>
        <taxon>Ecdysozoa</taxon>
        <taxon>Arthropoda</taxon>
        <taxon>Crustacea</taxon>
        <taxon>Multicrustacea</taxon>
        <taxon>Malacostraca</taxon>
        <taxon>Eumalacostraca</taxon>
        <taxon>Eucarida</taxon>
        <taxon>Decapoda</taxon>
        <taxon>Pleocyemata</taxon>
        <taxon>Brachyura</taxon>
        <taxon>Eubrachyura</taxon>
        <taxon>Portunoidea</taxon>
        <taxon>Portunidae</taxon>
        <taxon>Portuninae</taxon>
        <taxon>Portunus</taxon>
    </lineage>
</organism>
<keyword evidence="1" id="KW-0472">Membrane</keyword>
<keyword evidence="1" id="KW-1133">Transmembrane helix</keyword>
<evidence type="ECO:0000313" key="2">
    <source>
        <dbReference type="EMBL" id="MPC21100.1"/>
    </source>
</evidence>
<keyword evidence="3" id="KW-1185">Reference proteome</keyword>
<dbReference type="EMBL" id="VSRR010000942">
    <property type="protein sequence ID" value="MPC21100.1"/>
    <property type="molecule type" value="Genomic_DNA"/>
</dbReference>
<keyword evidence="1" id="KW-0812">Transmembrane</keyword>
<evidence type="ECO:0000256" key="1">
    <source>
        <dbReference type="SAM" id="Phobius"/>
    </source>
</evidence>
<dbReference type="Proteomes" id="UP000324222">
    <property type="component" value="Unassembled WGS sequence"/>
</dbReference>
<reference evidence="2 3" key="1">
    <citation type="submission" date="2019-05" db="EMBL/GenBank/DDBJ databases">
        <title>Another draft genome of Portunus trituberculatus and its Hox gene families provides insights of decapod evolution.</title>
        <authorList>
            <person name="Jeong J.-H."/>
            <person name="Song I."/>
            <person name="Kim S."/>
            <person name="Choi T."/>
            <person name="Kim D."/>
            <person name="Ryu S."/>
            <person name="Kim W."/>
        </authorList>
    </citation>
    <scope>NUCLEOTIDE SEQUENCE [LARGE SCALE GENOMIC DNA]</scope>
    <source>
        <tissue evidence="2">Muscle</tissue>
    </source>
</reference>
<name>A0A5B7DI86_PORTR</name>
<accession>A0A5B7DI86</accession>
<proteinExistence type="predicted"/>
<comment type="caution">
    <text evidence="2">The sequence shown here is derived from an EMBL/GenBank/DDBJ whole genome shotgun (WGS) entry which is preliminary data.</text>
</comment>
<protein>
    <submittedName>
        <fullName evidence="2">Uncharacterized protein</fullName>
    </submittedName>
</protein>
<gene>
    <name evidence="2" type="ORF">E2C01_014073</name>
</gene>
<sequence>MLLPYLLRWAPPTTISFLYLVLFLLFLPRIPQSRGASGIMLFFPGTITVSVSETHLCVLNA</sequence>